<sequence>MAAFGNRNLLNSVKLEGNVVKGNVGNVRGGGVKVEVSFCGVCGRRFYNGERLVNHFKQVHEAEQRKRVSQIASASGSRRVKLVGKFSMKMRKYRNAVRGVLNPHVGNGLSDDLKRAGFWVKVVSDKRDVAGDELGKCVLSVVDMREVGCVVIVSDDSEFVSVLKEVKVRGVKTVVVGDKQDGELKRVSDAAFSWQEIILGKAKKEAVSVVGRWKDHDVLKSLEWSYDPETDKTQ</sequence>
<dbReference type="InterPro" id="IPR021139">
    <property type="entry name" value="NYN"/>
</dbReference>
<comment type="caution">
    <text evidence="3">The sequence shown here is derived from an EMBL/GenBank/DDBJ whole genome shotgun (WGS) entry which is preliminary data.</text>
</comment>
<evidence type="ECO:0000313" key="3">
    <source>
        <dbReference type="EMBL" id="KAK1351930.1"/>
    </source>
</evidence>
<accession>A0AAD8LVD1</accession>
<dbReference type="PROSITE" id="PS50157">
    <property type="entry name" value="ZINC_FINGER_C2H2_2"/>
    <property type="match status" value="1"/>
</dbReference>
<keyword evidence="1" id="KW-0862">Zinc</keyword>
<organism evidence="3 4">
    <name type="scientific">Heracleum sosnowskyi</name>
    <dbReference type="NCBI Taxonomy" id="360622"/>
    <lineage>
        <taxon>Eukaryota</taxon>
        <taxon>Viridiplantae</taxon>
        <taxon>Streptophyta</taxon>
        <taxon>Embryophyta</taxon>
        <taxon>Tracheophyta</taxon>
        <taxon>Spermatophyta</taxon>
        <taxon>Magnoliopsida</taxon>
        <taxon>eudicotyledons</taxon>
        <taxon>Gunneridae</taxon>
        <taxon>Pentapetalae</taxon>
        <taxon>asterids</taxon>
        <taxon>campanulids</taxon>
        <taxon>Apiales</taxon>
        <taxon>Apiaceae</taxon>
        <taxon>Apioideae</taxon>
        <taxon>apioid superclade</taxon>
        <taxon>Tordylieae</taxon>
        <taxon>Tordyliinae</taxon>
        <taxon>Heracleum</taxon>
    </lineage>
</organism>
<keyword evidence="4" id="KW-1185">Reference proteome</keyword>
<dbReference type="Gene3D" id="3.40.50.1010">
    <property type="entry name" value="5'-nuclease"/>
    <property type="match status" value="1"/>
</dbReference>
<dbReference type="AlphaFoldDB" id="A0AAD8LVD1"/>
<reference evidence="3" key="1">
    <citation type="submission" date="2023-02" db="EMBL/GenBank/DDBJ databases">
        <title>Genome of toxic invasive species Heracleum sosnowskyi carries increased number of genes despite the absence of recent whole-genome duplications.</title>
        <authorList>
            <person name="Schelkunov M."/>
            <person name="Shtratnikova V."/>
            <person name="Makarenko M."/>
            <person name="Klepikova A."/>
            <person name="Omelchenko D."/>
            <person name="Novikova G."/>
            <person name="Obukhova E."/>
            <person name="Bogdanov V."/>
            <person name="Penin A."/>
            <person name="Logacheva M."/>
        </authorList>
    </citation>
    <scope>NUCLEOTIDE SEQUENCE</scope>
    <source>
        <strain evidence="3">Hsosn_3</strain>
        <tissue evidence="3">Leaf</tissue>
    </source>
</reference>
<dbReference type="PANTHER" id="PTHR35744">
    <property type="entry name" value="C2H2-TYPE DOMAIN-CONTAINING PROTEIN"/>
    <property type="match status" value="1"/>
</dbReference>
<dbReference type="GO" id="GO:0008270">
    <property type="term" value="F:zinc ion binding"/>
    <property type="evidence" value="ECO:0007669"/>
    <property type="project" value="UniProtKB-KW"/>
</dbReference>
<dbReference type="Proteomes" id="UP001237642">
    <property type="component" value="Unassembled WGS sequence"/>
</dbReference>
<feature type="domain" description="C2H2-type" evidence="2">
    <location>
        <begin position="37"/>
        <end position="65"/>
    </location>
</feature>
<evidence type="ECO:0000313" key="4">
    <source>
        <dbReference type="Proteomes" id="UP001237642"/>
    </source>
</evidence>
<proteinExistence type="predicted"/>
<dbReference type="GO" id="GO:0004540">
    <property type="term" value="F:RNA nuclease activity"/>
    <property type="evidence" value="ECO:0007669"/>
    <property type="project" value="InterPro"/>
</dbReference>
<protein>
    <submittedName>
        <fullName evidence="3">Nucleic acid binding protein</fullName>
    </submittedName>
</protein>
<keyword evidence="1" id="KW-0863">Zinc-finger</keyword>
<dbReference type="Pfam" id="PF01936">
    <property type="entry name" value="NYN"/>
    <property type="match status" value="1"/>
</dbReference>
<dbReference type="PANTHER" id="PTHR35744:SF4">
    <property type="entry name" value="OS04G0464600 PROTEIN"/>
    <property type="match status" value="1"/>
</dbReference>
<gene>
    <name evidence="3" type="ORF">POM88_053935</name>
</gene>
<evidence type="ECO:0000259" key="2">
    <source>
        <dbReference type="PROSITE" id="PS50157"/>
    </source>
</evidence>
<name>A0AAD8LVD1_9APIA</name>
<evidence type="ECO:0000256" key="1">
    <source>
        <dbReference type="PROSITE-ProRule" id="PRU00042"/>
    </source>
</evidence>
<reference evidence="3" key="2">
    <citation type="submission" date="2023-05" db="EMBL/GenBank/DDBJ databases">
        <authorList>
            <person name="Schelkunov M.I."/>
        </authorList>
    </citation>
    <scope>NUCLEOTIDE SEQUENCE</scope>
    <source>
        <strain evidence="3">Hsosn_3</strain>
        <tissue evidence="3">Leaf</tissue>
    </source>
</reference>
<dbReference type="PROSITE" id="PS00028">
    <property type="entry name" value="ZINC_FINGER_C2H2_1"/>
    <property type="match status" value="1"/>
</dbReference>
<dbReference type="EMBL" id="JAUIZM010000022">
    <property type="protein sequence ID" value="KAK1351930.1"/>
    <property type="molecule type" value="Genomic_DNA"/>
</dbReference>
<keyword evidence="1" id="KW-0479">Metal-binding</keyword>
<dbReference type="InterPro" id="IPR013087">
    <property type="entry name" value="Znf_C2H2_type"/>
</dbReference>